<evidence type="ECO:0000256" key="7">
    <source>
        <dbReference type="PROSITE-ProRule" id="PRU00473"/>
    </source>
</evidence>
<accession>A0A919DCK6</accession>
<keyword evidence="4 9" id="KW-0812">Transmembrane</keyword>
<dbReference type="PROSITE" id="PS51123">
    <property type="entry name" value="OMPA_2"/>
    <property type="match status" value="1"/>
</dbReference>
<comment type="similarity">
    <text evidence="2">Belongs to the MotB family.</text>
</comment>
<reference evidence="11" key="2">
    <citation type="submission" date="2020-09" db="EMBL/GenBank/DDBJ databases">
        <authorList>
            <person name="Sun Q."/>
            <person name="Kim S."/>
        </authorList>
    </citation>
    <scope>NUCLEOTIDE SEQUENCE</scope>
    <source>
        <strain evidence="11">KCTC 32020</strain>
    </source>
</reference>
<evidence type="ECO:0000313" key="11">
    <source>
        <dbReference type="EMBL" id="GHE37177.1"/>
    </source>
</evidence>
<evidence type="ECO:0000259" key="10">
    <source>
        <dbReference type="PROSITE" id="PS51123"/>
    </source>
</evidence>
<name>A0A919DCK6_9GAMM</name>
<evidence type="ECO:0000256" key="8">
    <source>
        <dbReference type="SAM" id="MobiDB-lite"/>
    </source>
</evidence>
<dbReference type="GO" id="GO:0005886">
    <property type="term" value="C:plasma membrane"/>
    <property type="evidence" value="ECO:0007669"/>
    <property type="project" value="UniProtKB-SubCell"/>
</dbReference>
<dbReference type="AlphaFoldDB" id="A0A919DCK6"/>
<keyword evidence="3" id="KW-1003">Cell membrane</keyword>
<evidence type="ECO:0000256" key="1">
    <source>
        <dbReference type="ARBA" id="ARBA00004162"/>
    </source>
</evidence>
<dbReference type="PANTHER" id="PTHR30329">
    <property type="entry name" value="STATOR ELEMENT OF FLAGELLAR MOTOR COMPLEX"/>
    <property type="match status" value="1"/>
</dbReference>
<evidence type="ECO:0000256" key="4">
    <source>
        <dbReference type="ARBA" id="ARBA00022692"/>
    </source>
</evidence>
<dbReference type="Pfam" id="PF00691">
    <property type="entry name" value="OmpA"/>
    <property type="match status" value="1"/>
</dbReference>
<comment type="subcellular location">
    <subcellularLocation>
        <location evidence="1">Cell membrane</location>
        <topology evidence="1">Single-pass membrane protein</topology>
    </subcellularLocation>
</comment>
<feature type="region of interest" description="Disordered" evidence="8">
    <location>
        <begin position="67"/>
        <end position="86"/>
    </location>
</feature>
<keyword evidence="12" id="KW-1185">Reference proteome</keyword>
<dbReference type="RefSeq" id="WP_146473841.1">
    <property type="nucleotide sequence ID" value="NZ_BNCF01000010.1"/>
</dbReference>
<comment type="caution">
    <text evidence="11">The sequence shown here is derived from an EMBL/GenBank/DDBJ whole genome shotgun (WGS) entry which is preliminary data.</text>
</comment>
<dbReference type="Proteomes" id="UP000636453">
    <property type="component" value="Unassembled WGS sequence"/>
</dbReference>
<dbReference type="InterPro" id="IPR050330">
    <property type="entry name" value="Bact_OuterMem_StrucFunc"/>
</dbReference>
<keyword evidence="6 7" id="KW-0472">Membrane</keyword>
<feature type="transmembrane region" description="Helical" evidence="9">
    <location>
        <begin position="26"/>
        <end position="45"/>
    </location>
</feature>
<evidence type="ECO:0000256" key="9">
    <source>
        <dbReference type="SAM" id="Phobius"/>
    </source>
</evidence>
<feature type="domain" description="OmpA-like" evidence="10">
    <location>
        <begin position="158"/>
        <end position="277"/>
    </location>
</feature>
<dbReference type="Gene3D" id="3.30.1330.60">
    <property type="entry name" value="OmpA-like domain"/>
    <property type="match status" value="1"/>
</dbReference>
<organism evidence="11 12">
    <name type="scientific">Vulcaniibacterium thermophilum</name>
    <dbReference type="NCBI Taxonomy" id="1169913"/>
    <lineage>
        <taxon>Bacteria</taxon>
        <taxon>Pseudomonadati</taxon>
        <taxon>Pseudomonadota</taxon>
        <taxon>Gammaproteobacteria</taxon>
        <taxon>Lysobacterales</taxon>
        <taxon>Lysobacteraceae</taxon>
        <taxon>Vulcaniibacterium</taxon>
    </lineage>
</organism>
<dbReference type="NCBIfam" id="NF006548">
    <property type="entry name" value="PRK09041.1"/>
    <property type="match status" value="1"/>
</dbReference>
<dbReference type="EMBL" id="BNCF01000010">
    <property type="protein sequence ID" value="GHE37177.1"/>
    <property type="molecule type" value="Genomic_DNA"/>
</dbReference>
<dbReference type="InterPro" id="IPR036737">
    <property type="entry name" value="OmpA-like_sf"/>
</dbReference>
<dbReference type="InterPro" id="IPR006665">
    <property type="entry name" value="OmpA-like"/>
</dbReference>
<sequence>MDKAAPVIVKRVRKVAAGHHGGAWKVAYADFVTAMMAFFLVLWLVGVASKKEKAAISEYFKNPSAVVGRSATPSASTAGPGGAADKMLPTTDPILVPRGVGAASGTAVSRDPDADQLERRERRALEALKRDIERAIETSPALAKFKNQLLLDIITEGLRIQIVDDRNRPMFDLGEVSLKPYTLDALRQLGLMLQSRSNRVAISGHTDEAPFQAPHGYGNWELSAERANAARRALVDGGLAEAKIARVVGLAASVPFDRDDPLAPVNRRISIVVLNRASDAVAGTARAIPPGGLSTAGRVLAGR</sequence>
<reference evidence="11" key="1">
    <citation type="journal article" date="2014" name="Int. J. Syst. Evol. Microbiol.">
        <title>Complete genome sequence of Corynebacterium casei LMG S-19264T (=DSM 44701T), isolated from a smear-ripened cheese.</title>
        <authorList>
            <consortium name="US DOE Joint Genome Institute (JGI-PGF)"/>
            <person name="Walter F."/>
            <person name="Albersmeier A."/>
            <person name="Kalinowski J."/>
            <person name="Ruckert C."/>
        </authorList>
    </citation>
    <scope>NUCLEOTIDE SEQUENCE</scope>
    <source>
        <strain evidence="11">KCTC 32020</strain>
    </source>
</reference>
<evidence type="ECO:0000256" key="6">
    <source>
        <dbReference type="ARBA" id="ARBA00023136"/>
    </source>
</evidence>
<dbReference type="PANTHER" id="PTHR30329:SF21">
    <property type="entry name" value="LIPOPROTEIN YIAD-RELATED"/>
    <property type="match status" value="1"/>
</dbReference>
<evidence type="ECO:0000256" key="2">
    <source>
        <dbReference type="ARBA" id="ARBA00008914"/>
    </source>
</evidence>
<evidence type="ECO:0000313" key="12">
    <source>
        <dbReference type="Proteomes" id="UP000636453"/>
    </source>
</evidence>
<dbReference type="Pfam" id="PF13677">
    <property type="entry name" value="MotB_plug"/>
    <property type="match status" value="1"/>
</dbReference>
<protein>
    <recommendedName>
        <fullName evidence="10">OmpA-like domain-containing protein</fullName>
    </recommendedName>
</protein>
<dbReference type="InterPro" id="IPR025713">
    <property type="entry name" value="MotB-like_N_dom"/>
</dbReference>
<keyword evidence="5 9" id="KW-1133">Transmembrane helix</keyword>
<evidence type="ECO:0000256" key="3">
    <source>
        <dbReference type="ARBA" id="ARBA00022475"/>
    </source>
</evidence>
<dbReference type="SUPFAM" id="SSF103088">
    <property type="entry name" value="OmpA-like"/>
    <property type="match status" value="1"/>
</dbReference>
<proteinExistence type="inferred from homology"/>
<dbReference type="OrthoDB" id="9809186at2"/>
<evidence type="ECO:0000256" key="5">
    <source>
        <dbReference type="ARBA" id="ARBA00022989"/>
    </source>
</evidence>
<gene>
    <name evidence="11" type="ORF">GCM10007167_19150</name>
</gene>